<organism evidence="1 2">
    <name type="scientific">Nitzschia inconspicua</name>
    <dbReference type="NCBI Taxonomy" id="303405"/>
    <lineage>
        <taxon>Eukaryota</taxon>
        <taxon>Sar</taxon>
        <taxon>Stramenopiles</taxon>
        <taxon>Ochrophyta</taxon>
        <taxon>Bacillariophyta</taxon>
        <taxon>Bacillariophyceae</taxon>
        <taxon>Bacillariophycidae</taxon>
        <taxon>Bacillariales</taxon>
        <taxon>Bacillariaceae</taxon>
        <taxon>Nitzschia</taxon>
    </lineage>
</organism>
<reference evidence="1" key="1">
    <citation type="journal article" date="2021" name="Sci. Rep.">
        <title>Diploid genomic architecture of Nitzschia inconspicua, an elite biomass production diatom.</title>
        <authorList>
            <person name="Oliver A."/>
            <person name="Podell S."/>
            <person name="Pinowska A."/>
            <person name="Traller J.C."/>
            <person name="Smith S.R."/>
            <person name="McClure R."/>
            <person name="Beliaev A."/>
            <person name="Bohutskyi P."/>
            <person name="Hill E.A."/>
            <person name="Rabines A."/>
            <person name="Zheng H."/>
            <person name="Allen L.Z."/>
            <person name="Kuo A."/>
            <person name="Grigoriev I.V."/>
            <person name="Allen A.E."/>
            <person name="Hazlebeck D."/>
            <person name="Allen E.E."/>
        </authorList>
    </citation>
    <scope>NUCLEOTIDE SEQUENCE</scope>
    <source>
        <strain evidence="1">Hildebrandi</strain>
    </source>
</reference>
<gene>
    <name evidence="1" type="ORF">IV203_007015</name>
</gene>
<protein>
    <submittedName>
        <fullName evidence="1">Uncharacterized protein</fullName>
    </submittedName>
</protein>
<evidence type="ECO:0000313" key="1">
    <source>
        <dbReference type="EMBL" id="KAG7341923.1"/>
    </source>
</evidence>
<evidence type="ECO:0000313" key="2">
    <source>
        <dbReference type="Proteomes" id="UP000693970"/>
    </source>
</evidence>
<dbReference type="Proteomes" id="UP000693970">
    <property type="component" value="Unassembled WGS sequence"/>
</dbReference>
<sequence>MGNCCCAAADELPAATAKDIERIRSKGYLPVVAGPSVDFHGTNQLQTVYIAEYENGAELTLLFLDEDRPNACEDCLYDTIRRPLFGRYTDIESVIIIGKEMVFPGTYAADQTWKEKMPKHNTATVPLEKFEKHGDGAEFILWVNTWNHLVGEQNNNPSMEITHQHAQAAGGTEHIKNKDFVVRKGSRAEVDARFKGIMTSVSSVMTPEREKQLGKRLW</sequence>
<reference evidence="1" key="2">
    <citation type="submission" date="2021-04" db="EMBL/GenBank/DDBJ databases">
        <authorList>
            <person name="Podell S."/>
        </authorList>
    </citation>
    <scope>NUCLEOTIDE SEQUENCE</scope>
    <source>
        <strain evidence="1">Hildebrandi</strain>
    </source>
</reference>
<accession>A0A9K3PC08</accession>
<dbReference type="OrthoDB" id="58806at2759"/>
<name>A0A9K3PC08_9STRA</name>
<dbReference type="AlphaFoldDB" id="A0A9K3PC08"/>
<keyword evidence="2" id="KW-1185">Reference proteome</keyword>
<comment type="caution">
    <text evidence="1">The sequence shown here is derived from an EMBL/GenBank/DDBJ whole genome shotgun (WGS) entry which is preliminary data.</text>
</comment>
<proteinExistence type="predicted"/>
<dbReference type="EMBL" id="JAGRRH010000025">
    <property type="protein sequence ID" value="KAG7341923.1"/>
    <property type="molecule type" value="Genomic_DNA"/>
</dbReference>